<dbReference type="PROSITE" id="PS51257">
    <property type="entry name" value="PROKAR_LIPOPROTEIN"/>
    <property type="match status" value="1"/>
</dbReference>
<dbReference type="Gene3D" id="3.40.50.1110">
    <property type="entry name" value="SGNH hydrolase"/>
    <property type="match status" value="1"/>
</dbReference>
<dbReference type="GO" id="GO:0004622">
    <property type="term" value="F:phosphatidylcholine lysophospholipase activity"/>
    <property type="evidence" value="ECO:0007669"/>
    <property type="project" value="TreeGrafter"/>
</dbReference>
<dbReference type="InterPro" id="IPR013830">
    <property type="entry name" value="SGNH_hydro"/>
</dbReference>
<dbReference type="AlphaFoldDB" id="A0A0G3G490"/>
<dbReference type="RefSeq" id="WP_047250731.1">
    <property type="nucleotide sequence ID" value="NZ_CP011367.1"/>
</dbReference>
<dbReference type="KEGG" id="tvr:TVD_02600"/>
<dbReference type="PANTHER" id="PTHR30383:SF24">
    <property type="entry name" value="THIOESTERASE 1_PROTEASE 1_LYSOPHOSPHOLIPASE L1"/>
    <property type="match status" value="1"/>
</dbReference>
<protein>
    <submittedName>
        <fullName evidence="2">Acyl-CoA thioesterase</fullName>
    </submittedName>
</protein>
<dbReference type="PANTHER" id="PTHR30383">
    <property type="entry name" value="THIOESTERASE 1/PROTEASE 1/LYSOPHOSPHOLIPASE L1"/>
    <property type="match status" value="1"/>
</dbReference>
<reference evidence="2 3" key="1">
    <citation type="submission" date="2015-04" db="EMBL/GenBank/DDBJ databases">
        <title>Complete Sequence for the Genome of the Thioalkalivibrio versutus D301.</title>
        <authorList>
            <person name="Mu T."/>
            <person name="Zhou J."/>
            <person name="Xu X."/>
        </authorList>
    </citation>
    <scope>NUCLEOTIDE SEQUENCE [LARGE SCALE GENOMIC DNA]</scope>
    <source>
        <strain evidence="2 3">D301</strain>
    </source>
</reference>
<name>A0A0G3G490_9GAMM</name>
<dbReference type="EMBL" id="CP011367">
    <property type="protein sequence ID" value="AKJ94332.1"/>
    <property type="molecule type" value="Genomic_DNA"/>
</dbReference>
<sequence>MRVWLRGGFLIVLAALLAACGGAGPGDFEPLPRQATVLAFGDSVTHGTGAGSGEDYPARLAAITGWTLINDGVPGDRANSARGRLEPSLREHQPDLVLIWLGGNDFLRQRDPAAVKEDLRALVAAVHEHGAQPLLLGVPRASALGAATGRLRDDPIYRELAREEQVALIEGVLSGVLSERDLRADPVHPNARGYRRIADEIAEALDDLGLWLAP</sequence>
<dbReference type="InterPro" id="IPR051532">
    <property type="entry name" value="Ester_Hydrolysis_Enzymes"/>
</dbReference>
<dbReference type="InterPro" id="IPR036514">
    <property type="entry name" value="SGNH_hydro_sf"/>
</dbReference>
<keyword evidence="3" id="KW-1185">Reference proteome</keyword>
<proteinExistence type="predicted"/>
<dbReference type="OrthoDB" id="9786188at2"/>
<dbReference type="STRING" id="106634.TVD_02600"/>
<organism evidence="2 3">
    <name type="scientific">Thioalkalivibrio versutus</name>
    <dbReference type="NCBI Taxonomy" id="106634"/>
    <lineage>
        <taxon>Bacteria</taxon>
        <taxon>Pseudomonadati</taxon>
        <taxon>Pseudomonadota</taxon>
        <taxon>Gammaproteobacteria</taxon>
        <taxon>Chromatiales</taxon>
        <taxon>Ectothiorhodospiraceae</taxon>
        <taxon>Thioalkalivibrio</taxon>
    </lineage>
</organism>
<accession>A0A0G3G490</accession>
<evidence type="ECO:0000259" key="1">
    <source>
        <dbReference type="Pfam" id="PF13472"/>
    </source>
</evidence>
<evidence type="ECO:0000313" key="3">
    <source>
        <dbReference type="Proteomes" id="UP000064201"/>
    </source>
</evidence>
<dbReference type="Proteomes" id="UP000064201">
    <property type="component" value="Chromosome"/>
</dbReference>
<evidence type="ECO:0000313" key="2">
    <source>
        <dbReference type="EMBL" id="AKJ94332.1"/>
    </source>
</evidence>
<gene>
    <name evidence="2" type="ORF">TVD_02600</name>
</gene>
<dbReference type="SUPFAM" id="SSF52266">
    <property type="entry name" value="SGNH hydrolase"/>
    <property type="match status" value="1"/>
</dbReference>
<dbReference type="PATRIC" id="fig|106634.4.peg.524"/>
<dbReference type="Pfam" id="PF13472">
    <property type="entry name" value="Lipase_GDSL_2"/>
    <property type="match status" value="1"/>
</dbReference>
<feature type="domain" description="SGNH hydrolase-type esterase" evidence="1">
    <location>
        <begin position="39"/>
        <end position="196"/>
    </location>
</feature>